<dbReference type="InterPro" id="IPR029063">
    <property type="entry name" value="SAM-dependent_MTases_sf"/>
</dbReference>
<organism evidence="4 5">
    <name type="scientific">Thalassotalea mangrovi</name>
    <dbReference type="NCBI Taxonomy" id="2572245"/>
    <lineage>
        <taxon>Bacteria</taxon>
        <taxon>Pseudomonadati</taxon>
        <taxon>Pseudomonadota</taxon>
        <taxon>Gammaproteobacteria</taxon>
        <taxon>Alteromonadales</taxon>
        <taxon>Colwelliaceae</taxon>
        <taxon>Thalassotalea</taxon>
    </lineage>
</organism>
<proteinExistence type="predicted"/>
<evidence type="ECO:0000313" key="4">
    <source>
        <dbReference type="EMBL" id="TKB43646.1"/>
    </source>
</evidence>
<protein>
    <submittedName>
        <fullName evidence="4">Methyltransferase domain-containing protein</fullName>
    </submittedName>
</protein>
<dbReference type="SUPFAM" id="SSF53335">
    <property type="entry name" value="S-adenosyl-L-methionine-dependent methyltransferases"/>
    <property type="match status" value="1"/>
</dbReference>
<gene>
    <name evidence="4" type="ORF">E8M12_14340</name>
</gene>
<dbReference type="CDD" id="cd02440">
    <property type="entry name" value="AdoMet_MTases"/>
    <property type="match status" value="1"/>
</dbReference>
<dbReference type="Gene3D" id="3.40.50.150">
    <property type="entry name" value="Vaccinia Virus protein VP39"/>
    <property type="match status" value="1"/>
</dbReference>
<sequence length="210" mass="23627">MDKYAVTVDTFNRLADKYQSKYMDFAFYQDTYDIFCSLLTSRQARIFEIGCGPGNISKYILDKHADLRLHGIDLAPNMVTLARQNNPHATFEVMDSREIGSINESYDAVICGFCTPYLAKNDVAKLIRDIRQLLNTGGILYLSTMEGDDAGSGLQTSSAGDQVFIHYHQFEFLKSELTANDFELLNVVRKQFPVESGDPATDLFIYAKAV</sequence>
<dbReference type="Pfam" id="PF13649">
    <property type="entry name" value="Methyltransf_25"/>
    <property type="match status" value="1"/>
</dbReference>
<dbReference type="PANTHER" id="PTHR43861">
    <property type="entry name" value="TRANS-ACONITATE 2-METHYLTRANSFERASE-RELATED"/>
    <property type="match status" value="1"/>
</dbReference>
<dbReference type="Proteomes" id="UP000307999">
    <property type="component" value="Unassembled WGS sequence"/>
</dbReference>
<dbReference type="GO" id="GO:0008168">
    <property type="term" value="F:methyltransferase activity"/>
    <property type="evidence" value="ECO:0007669"/>
    <property type="project" value="UniProtKB-KW"/>
</dbReference>
<keyword evidence="5" id="KW-1185">Reference proteome</keyword>
<dbReference type="GO" id="GO:0032259">
    <property type="term" value="P:methylation"/>
    <property type="evidence" value="ECO:0007669"/>
    <property type="project" value="UniProtKB-KW"/>
</dbReference>
<name>A0A4U1B3C4_9GAMM</name>
<dbReference type="InterPro" id="IPR041698">
    <property type="entry name" value="Methyltransf_25"/>
</dbReference>
<dbReference type="OrthoDB" id="9760689at2"/>
<keyword evidence="2 4" id="KW-0808">Transferase</keyword>
<comment type="caution">
    <text evidence="4">The sequence shown here is derived from an EMBL/GenBank/DDBJ whole genome shotgun (WGS) entry which is preliminary data.</text>
</comment>
<dbReference type="AlphaFoldDB" id="A0A4U1B3C4"/>
<dbReference type="PANTHER" id="PTHR43861:SF1">
    <property type="entry name" value="TRANS-ACONITATE 2-METHYLTRANSFERASE"/>
    <property type="match status" value="1"/>
</dbReference>
<evidence type="ECO:0000313" key="5">
    <source>
        <dbReference type="Proteomes" id="UP000307999"/>
    </source>
</evidence>
<evidence type="ECO:0000259" key="3">
    <source>
        <dbReference type="Pfam" id="PF13649"/>
    </source>
</evidence>
<reference evidence="4 5" key="1">
    <citation type="submission" date="2019-04" db="EMBL/GenBank/DDBJ databases">
        <title>Thalassotalea guangxiensis sp. nov., isolated from sediment of the coastal wetland.</title>
        <authorList>
            <person name="Zheng S."/>
            <person name="Zhang D."/>
        </authorList>
    </citation>
    <scope>NUCLEOTIDE SEQUENCE [LARGE SCALE GENOMIC DNA]</scope>
    <source>
        <strain evidence="4 5">ZS-4</strain>
    </source>
</reference>
<dbReference type="RefSeq" id="WP_136736957.1">
    <property type="nucleotide sequence ID" value="NZ_SWDB01000035.1"/>
</dbReference>
<dbReference type="EMBL" id="SWDB01000035">
    <property type="protein sequence ID" value="TKB43646.1"/>
    <property type="molecule type" value="Genomic_DNA"/>
</dbReference>
<feature type="domain" description="Methyltransferase" evidence="3">
    <location>
        <begin position="46"/>
        <end position="138"/>
    </location>
</feature>
<keyword evidence="1 4" id="KW-0489">Methyltransferase</keyword>
<evidence type="ECO:0000256" key="1">
    <source>
        <dbReference type="ARBA" id="ARBA00022603"/>
    </source>
</evidence>
<accession>A0A4U1B3C4</accession>
<evidence type="ECO:0000256" key="2">
    <source>
        <dbReference type="ARBA" id="ARBA00022679"/>
    </source>
</evidence>